<comment type="caution">
    <text evidence="1">The sequence shown here is derived from an EMBL/GenBank/DDBJ whole genome shotgun (WGS) entry which is preliminary data.</text>
</comment>
<reference evidence="1 2" key="1">
    <citation type="submission" date="2020-08" db="EMBL/GenBank/DDBJ databases">
        <title>Sequencing the genomes of 1000 actinobacteria strains.</title>
        <authorList>
            <person name="Klenk H.-P."/>
        </authorList>
    </citation>
    <scope>NUCLEOTIDE SEQUENCE [LARGE SCALE GENOMIC DNA]</scope>
    <source>
        <strain evidence="1 2">DSM 45784</strain>
    </source>
</reference>
<dbReference type="AlphaFoldDB" id="A0A7W7D7M2"/>
<dbReference type="RefSeq" id="WP_184880596.1">
    <property type="nucleotide sequence ID" value="NZ_BOOV01000016.1"/>
</dbReference>
<organism evidence="1 2">
    <name type="scientific">Sphaerisporangium siamense</name>
    <dbReference type="NCBI Taxonomy" id="795645"/>
    <lineage>
        <taxon>Bacteria</taxon>
        <taxon>Bacillati</taxon>
        <taxon>Actinomycetota</taxon>
        <taxon>Actinomycetes</taxon>
        <taxon>Streptosporangiales</taxon>
        <taxon>Streptosporangiaceae</taxon>
        <taxon>Sphaerisporangium</taxon>
    </lineage>
</organism>
<protein>
    <submittedName>
        <fullName evidence="1">Cell division septum initiation protein DivIVA</fullName>
    </submittedName>
</protein>
<keyword evidence="2" id="KW-1185">Reference proteome</keyword>
<dbReference type="EMBL" id="JACHND010000001">
    <property type="protein sequence ID" value="MBB4701494.1"/>
    <property type="molecule type" value="Genomic_DNA"/>
</dbReference>
<gene>
    <name evidence="1" type="ORF">BJ982_003038</name>
</gene>
<keyword evidence="1" id="KW-0131">Cell cycle</keyword>
<dbReference type="Proteomes" id="UP000542210">
    <property type="component" value="Unassembled WGS sequence"/>
</dbReference>
<proteinExistence type="predicted"/>
<name>A0A7W7D7M2_9ACTN</name>
<accession>A0A7W7D7M2</accession>
<dbReference type="GO" id="GO:0051301">
    <property type="term" value="P:cell division"/>
    <property type="evidence" value="ECO:0007669"/>
    <property type="project" value="UniProtKB-KW"/>
</dbReference>
<evidence type="ECO:0000313" key="1">
    <source>
        <dbReference type="EMBL" id="MBB4701494.1"/>
    </source>
</evidence>
<evidence type="ECO:0000313" key="2">
    <source>
        <dbReference type="Proteomes" id="UP000542210"/>
    </source>
</evidence>
<sequence>MADTTDRAKDALAGVKGGATELATKAGDQAGTAASAAGAKAADLASKAGEKAGELAAKAGDRAGDLAAKMSDKAGDLAVKANGKAGELATLAGDKAGELAGRAREAMPPEVKDAADKVVAGARNRPWLAAAAAAGLLLVWRAVRRKNRK</sequence>
<keyword evidence="1" id="KW-0132">Cell division</keyword>
<dbReference type="Gene3D" id="1.20.120.20">
    <property type="entry name" value="Apolipoprotein"/>
    <property type="match status" value="1"/>
</dbReference>